<evidence type="ECO:0000256" key="7">
    <source>
        <dbReference type="PIRSR" id="PIRSR000429-1"/>
    </source>
</evidence>
<proteinExistence type="inferred from homology"/>
<dbReference type="PROSITE" id="PS00737">
    <property type="entry name" value="THIOLASE_2"/>
    <property type="match status" value="1"/>
</dbReference>
<dbReference type="InterPro" id="IPR050215">
    <property type="entry name" value="Thiolase-like_sf_Thiolase"/>
</dbReference>
<comment type="pathway">
    <text evidence="2">Lipid metabolism; fatty acid metabolism.</text>
</comment>
<comment type="similarity">
    <text evidence="3 8">Belongs to the thiolase-like superfamily. Thiolase family.</text>
</comment>
<dbReference type="InterPro" id="IPR002155">
    <property type="entry name" value="Thiolase"/>
</dbReference>
<protein>
    <submittedName>
        <fullName evidence="11">Thiolase</fullName>
    </submittedName>
</protein>
<reference evidence="11 12" key="1">
    <citation type="journal article" date="2012" name="PLoS Pathog.">
        <title>Diverse lifestyles and strategies of plant pathogenesis encoded in the genomes of eighteen Dothideomycetes fungi.</title>
        <authorList>
            <person name="Ohm R.A."/>
            <person name="Feau N."/>
            <person name="Henrissat B."/>
            <person name="Schoch C.L."/>
            <person name="Horwitz B.A."/>
            <person name="Barry K.W."/>
            <person name="Condon B.J."/>
            <person name="Copeland A.C."/>
            <person name="Dhillon B."/>
            <person name="Glaser F."/>
            <person name="Hesse C.N."/>
            <person name="Kosti I."/>
            <person name="LaButti K."/>
            <person name="Lindquist E.A."/>
            <person name="Lucas S."/>
            <person name="Salamov A.A."/>
            <person name="Bradshaw R.E."/>
            <person name="Ciuffetti L."/>
            <person name="Hamelin R.C."/>
            <person name="Kema G.H.J."/>
            <person name="Lawrence C."/>
            <person name="Scott J.A."/>
            <person name="Spatafora J.W."/>
            <person name="Turgeon B.G."/>
            <person name="de Wit P.J.G.M."/>
            <person name="Zhong S."/>
            <person name="Goodwin S.B."/>
            <person name="Grigoriev I.V."/>
        </authorList>
    </citation>
    <scope>NUCLEOTIDE SEQUENCE [LARGE SCALE GENOMIC DNA]</scope>
    <source>
        <strain evidence="11 12">SO2202</strain>
    </source>
</reference>
<keyword evidence="5 8" id="KW-0012">Acyltransferase</keyword>
<dbReference type="InterPro" id="IPR020617">
    <property type="entry name" value="Thiolase_C"/>
</dbReference>
<dbReference type="GO" id="GO:0003988">
    <property type="term" value="F:acetyl-CoA C-acyltransferase activity"/>
    <property type="evidence" value="ECO:0007669"/>
    <property type="project" value="UniProtKB-EC"/>
</dbReference>
<comment type="cofactor">
    <cofactor evidence="1">
        <name>K(+)</name>
        <dbReference type="ChEBI" id="CHEBI:29103"/>
    </cofactor>
</comment>
<dbReference type="Pfam" id="PF00108">
    <property type="entry name" value="Thiolase_N"/>
    <property type="match status" value="1"/>
</dbReference>
<accession>M3D7U8</accession>
<evidence type="ECO:0000256" key="3">
    <source>
        <dbReference type="ARBA" id="ARBA00010982"/>
    </source>
</evidence>
<dbReference type="EMBL" id="KB456263">
    <property type="protein sequence ID" value="EMF13929.1"/>
    <property type="molecule type" value="Genomic_DNA"/>
</dbReference>
<comment type="catalytic activity">
    <reaction evidence="6">
        <text>an acyl-CoA + acetyl-CoA = a 3-oxoacyl-CoA + CoA</text>
        <dbReference type="Rhea" id="RHEA:21564"/>
        <dbReference type="ChEBI" id="CHEBI:57287"/>
        <dbReference type="ChEBI" id="CHEBI:57288"/>
        <dbReference type="ChEBI" id="CHEBI:58342"/>
        <dbReference type="ChEBI" id="CHEBI:90726"/>
        <dbReference type="EC" id="2.3.1.16"/>
    </reaction>
</comment>
<dbReference type="CDD" id="cd00751">
    <property type="entry name" value="thiolase"/>
    <property type="match status" value="1"/>
</dbReference>
<evidence type="ECO:0000256" key="8">
    <source>
        <dbReference type="RuleBase" id="RU003557"/>
    </source>
</evidence>
<dbReference type="Proteomes" id="UP000016931">
    <property type="component" value="Unassembled WGS sequence"/>
</dbReference>
<evidence type="ECO:0000259" key="9">
    <source>
        <dbReference type="Pfam" id="PF00108"/>
    </source>
</evidence>
<dbReference type="NCBIfam" id="TIGR01930">
    <property type="entry name" value="AcCoA-C-Actrans"/>
    <property type="match status" value="1"/>
</dbReference>
<dbReference type="PANTHER" id="PTHR43853">
    <property type="entry name" value="3-KETOACYL-COA THIOLASE, PEROXISOMAL"/>
    <property type="match status" value="1"/>
</dbReference>
<evidence type="ECO:0000256" key="6">
    <source>
        <dbReference type="ARBA" id="ARBA00047605"/>
    </source>
</evidence>
<evidence type="ECO:0000256" key="1">
    <source>
        <dbReference type="ARBA" id="ARBA00001958"/>
    </source>
</evidence>
<dbReference type="OMA" id="QCGSGIN"/>
<dbReference type="SUPFAM" id="SSF53901">
    <property type="entry name" value="Thiolase-like"/>
    <property type="match status" value="2"/>
</dbReference>
<feature type="domain" description="Thiolase C-terminal" evidence="10">
    <location>
        <begin position="287"/>
        <end position="406"/>
    </location>
</feature>
<dbReference type="OrthoDB" id="5404651at2759"/>
<dbReference type="STRING" id="692275.M3D7U8"/>
<keyword evidence="4 8" id="KW-0808">Transferase</keyword>
<evidence type="ECO:0000313" key="12">
    <source>
        <dbReference type="Proteomes" id="UP000016931"/>
    </source>
</evidence>
<dbReference type="InterPro" id="IPR020616">
    <property type="entry name" value="Thiolase_N"/>
</dbReference>
<dbReference type="GO" id="GO:0006635">
    <property type="term" value="P:fatty acid beta-oxidation"/>
    <property type="evidence" value="ECO:0007669"/>
    <property type="project" value="TreeGrafter"/>
</dbReference>
<dbReference type="Gene3D" id="3.40.47.10">
    <property type="match status" value="2"/>
</dbReference>
<dbReference type="eggNOG" id="KOG1389">
    <property type="taxonomic scope" value="Eukaryota"/>
</dbReference>
<dbReference type="AlphaFoldDB" id="M3D7U8"/>
<evidence type="ECO:0000256" key="4">
    <source>
        <dbReference type="ARBA" id="ARBA00022679"/>
    </source>
</evidence>
<gene>
    <name evidence="11" type="ORF">SEPMUDRAFT_133111</name>
</gene>
<feature type="active site" description="Acyl-thioester intermediate" evidence="7">
    <location>
        <position position="115"/>
    </location>
</feature>
<organism evidence="11 12">
    <name type="scientific">Sphaerulina musiva (strain SO2202)</name>
    <name type="common">Poplar stem canker fungus</name>
    <name type="synonym">Septoria musiva</name>
    <dbReference type="NCBI Taxonomy" id="692275"/>
    <lineage>
        <taxon>Eukaryota</taxon>
        <taxon>Fungi</taxon>
        <taxon>Dikarya</taxon>
        <taxon>Ascomycota</taxon>
        <taxon>Pezizomycotina</taxon>
        <taxon>Dothideomycetes</taxon>
        <taxon>Dothideomycetidae</taxon>
        <taxon>Mycosphaerellales</taxon>
        <taxon>Mycosphaerellaceae</taxon>
        <taxon>Sphaerulina</taxon>
    </lineage>
</organism>
<dbReference type="InterPro" id="IPR020613">
    <property type="entry name" value="Thiolase_CS"/>
</dbReference>
<dbReference type="GO" id="GO:0005777">
    <property type="term" value="C:peroxisome"/>
    <property type="evidence" value="ECO:0007669"/>
    <property type="project" value="TreeGrafter"/>
</dbReference>
<dbReference type="GO" id="GO:0010124">
    <property type="term" value="P:phenylacetate catabolic process"/>
    <property type="evidence" value="ECO:0007669"/>
    <property type="project" value="TreeGrafter"/>
</dbReference>
<evidence type="ECO:0000256" key="5">
    <source>
        <dbReference type="ARBA" id="ARBA00023315"/>
    </source>
</evidence>
<evidence type="ECO:0000256" key="2">
    <source>
        <dbReference type="ARBA" id="ARBA00004872"/>
    </source>
</evidence>
<dbReference type="HOGENOM" id="CLU_031026_1_1_1"/>
<feature type="active site" description="Proton acceptor" evidence="7">
    <location>
        <position position="365"/>
    </location>
</feature>
<evidence type="ECO:0000259" key="10">
    <source>
        <dbReference type="Pfam" id="PF02803"/>
    </source>
</evidence>
<keyword evidence="12" id="KW-1185">Reference proteome</keyword>
<feature type="domain" description="Thiolase N-terminal" evidence="9">
    <location>
        <begin position="31"/>
        <end position="278"/>
    </location>
</feature>
<dbReference type="GeneID" id="27899683"/>
<dbReference type="PIRSF" id="PIRSF000429">
    <property type="entry name" value="Ac-CoA_Ac_transf"/>
    <property type="match status" value="1"/>
</dbReference>
<name>M3D7U8_SPHMS</name>
<feature type="active site" description="Proton acceptor" evidence="7">
    <location>
        <position position="395"/>
    </location>
</feature>
<dbReference type="PANTHER" id="PTHR43853:SF10">
    <property type="entry name" value="ACETYL-COA C-ACETYLTRANSFERASE"/>
    <property type="match status" value="1"/>
</dbReference>
<dbReference type="InterPro" id="IPR016039">
    <property type="entry name" value="Thiolase-like"/>
</dbReference>
<dbReference type="Pfam" id="PF02803">
    <property type="entry name" value="Thiolase_C"/>
    <property type="match status" value="1"/>
</dbReference>
<sequence>MAAQRVSQIVSQLNPLASPVDKITQKNPDDVVITLAIRTPLTKAGRGAMKDTGLDEMVFKLLEQVNARSNLDPKHVEDICLGNVREGSAAYYVRAAALAAGFPHTCAASASARFCSSGLTATQHIATSIQTGIIECGIAVGAELLSDNRPRLERPFADEIMANAEAKDCMIPMGGTSEIVAQEFNISREKQDEYAAESYRRAEAADKAGLFQDELVPITVTLNGQKTTISKDEIRYGTTYEKISKLPGAFPQYGNRSTAGNSSQVTDGAAALLLMKRSKALELQQPILAKYVATTLAGLPPRIMGIGPSIAIPKLLAQFHLDLHRDIDLVEINEAFASMAVYCRDTLRLDWEKMNPRGGAIALGHPFGMTGVRQIVTGLSEARQRKKRVLLTSMCLGTGMGMAGLFVNEQV</sequence>
<dbReference type="RefSeq" id="XP_016762050.1">
    <property type="nucleotide sequence ID" value="XM_016902546.1"/>
</dbReference>
<evidence type="ECO:0000313" key="11">
    <source>
        <dbReference type="EMBL" id="EMF13929.1"/>
    </source>
</evidence>